<reference evidence="1" key="1">
    <citation type="submission" date="2021-03" db="EMBL/GenBank/DDBJ databases">
        <authorList>
            <consortium name="DOE Joint Genome Institute"/>
            <person name="Ahrendt S."/>
            <person name="Looney B.P."/>
            <person name="Miyauchi S."/>
            <person name="Morin E."/>
            <person name="Drula E."/>
            <person name="Courty P.E."/>
            <person name="Chicoki N."/>
            <person name="Fauchery L."/>
            <person name="Kohler A."/>
            <person name="Kuo A."/>
            <person name="Labutti K."/>
            <person name="Pangilinan J."/>
            <person name="Lipzen A."/>
            <person name="Riley R."/>
            <person name="Andreopoulos W."/>
            <person name="He G."/>
            <person name="Johnson J."/>
            <person name="Barry K.W."/>
            <person name="Grigoriev I.V."/>
            <person name="Nagy L."/>
            <person name="Hibbett D."/>
            <person name="Henrissat B."/>
            <person name="Matheny P.B."/>
            <person name="Labbe J."/>
            <person name="Martin F."/>
        </authorList>
    </citation>
    <scope>NUCLEOTIDE SEQUENCE</scope>
    <source>
        <strain evidence="1">HHB10654</strain>
    </source>
</reference>
<reference evidence="1" key="2">
    <citation type="journal article" date="2022" name="New Phytol.">
        <title>Evolutionary transition to the ectomycorrhizal habit in the genomes of a hyperdiverse lineage of mushroom-forming fungi.</title>
        <authorList>
            <person name="Looney B."/>
            <person name="Miyauchi S."/>
            <person name="Morin E."/>
            <person name="Drula E."/>
            <person name="Courty P.E."/>
            <person name="Kohler A."/>
            <person name="Kuo A."/>
            <person name="LaButti K."/>
            <person name="Pangilinan J."/>
            <person name="Lipzen A."/>
            <person name="Riley R."/>
            <person name="Andreopoulos W."/>
            <person name="He G."/>
            <person name="Johnson J."/>
            <person name="Nolan M."/>
            <person name="Tritt A."/>
            <person name="Barry K.W."/>
            <person name="Grigoriev I.V."/>
            <person name="Nagy L.G."/>
            <person name="Hibbett D."/>
            <person name="Henrissat B."/>
            <person name="Matheny P.B."/>
            <person name="Labbe J."/>
            <person name="Martin F.M."/>
        </authorList>
    </citation>
    <scope>NUCLEOTIDE SEQUENCE</scope>
    <source>
        <strain evidence="1">HHB10654</strain>
    </source>
</reference>
<dbReference type="Proteomes" id="UP000814140">
    <property type="component" value="Unassembled WGS sequence"/>
</dbReference>
<evidence type="ECO:0000313" key="2">
    <source>
        <dbReference type="Proteomes" id="UP000814140"/>
    </source>
</evidence>
<keyword evidence="2" id="KW-1185">Reference proteome</keyword>
<evidence type="ECO:0000313" key="1">
    <source>
        <dbReference type="EMBL" id="KAI0061613.1"/>
    </source>
</evidence>
<protein>
    <submittedName>
        <fullName evidence="1">NAD(P)-binding protein</fullName>
    </submittedName>
</protein>
<gene>
    <name evidence="1" type="ORF">BV25DRAFT_727340</name>
</gene>
<dbReference type="EMBL" id="MU277211">
    <property type="protein sequence ID" value="KAI0061613.1"/>
    <property type="molecule type" value="Genomic_DNA"/>
</dbReference>
<comment type="caution">
    <text evidence="1">The sequence shown here is derived from an EMBL/GenBank/DDBJ whole genome shotgun (WGS) entry which is preliminary data.</text>
</comment>
<accession>A0ACB8T0I7</accession>
<organism evidence="1 2">
    <name type="scientific">Artomyces pyxidatus</name>
    <dbReference type="NCBI Taxonomy" id="48021"/>
    <lineage>
        <taxon>Eukaryota</taxon>
        <taxon>Fungi</taxon>
        <taxon>Dikarya</taxon>
        <taxon>Basidiomycota</taxon>
        <taxon>Agaricomycotina</taxon>
        <taxon>Agaricomycetes</taxon>
        <taxon>Russulales</taxon>
        <taxon>Auriscalpiaceae</taxon>
        <taxon>Artomyces</taxon>
    </lineage>
</organism>
<sequence>MSAPIGVAAALAARFDSSVTPRPQLWDQFKLTDRVGLVTGGNRGLGLEMALALLEAGARAVYCVDLPSEPGEEWKAVRDYVEAMGTGGRLEYVSQDVTKQEAMWAAAQSIGDKEGRMDVGIAAAGIVIAGKSGLDFTAHEFQSVLDVNASGVMFTAQAVGRQMDRFGTPGSIILISSIAGTVALDIKSLPYDTSKSAVLQMARSLACELGPKRIRVNTVSPGFVHTEMSRPTIQSDPATLVRWSAQNPLGRIATPDELRGVVAWLASDASSFCTGSNIFVDGGHHSW</sequence>
<name>A0ACB8T0I7_9AGAM</name>
<proteinExistence type="predicted"/>